<accession>A0ABU0SWQ1</accession>
<gene>
    <name evidence="2" type="ORF">QF035_005570</name>
</gene>
<organism evidence="2 3">
    <name type="scientific">Streptomyces umbrinus</name>
    <dbReference type="NCBI Taxonomy" id="67370"/>
    <lineage>
        <taxon>Bacteria</taxon>
        <taxon>Bacillati</taxon>
        <taxon>Actinomycetota</taxon>
        <taxon>Actinomycetes</taxon>
        <taxon>Kitasatosporales</taxon>
        <taxon>Streptomycetaceae</taxon>
        <taxon>Streptomyces</taxon>
        <taxon>Streptomyces phaeochromogenes group</taxon>
    </lineage>
</organism>
<protein>
    <submittedName>
        <fullName evidence="2">Uncharacterized protein</fullName>
    </submittedName>
</protein>
<sequence>MSRTAAGRVRSFSQAGGMSDTTASTRSRPSSNTRLCRVWSSRLESDCPGGRTMLRVRARARASSLSRFFRSVFSSPLCAMRRNGWAMVGCGSVLVENRVWKYSERTECRGSTRSRK</sequence>
<name>A0ABU0SWQ1_9ACTN</name>
<dbReference type="EMBL" id="JAUSZI010000002">
    <property type="protein sequence ID" value="MDQ1027988.1"/>
    <property type="molecule type" value="Genomic_DNA"/>
</dbReference>
<evidence type="ECO:0000256" key="1">
    <source>
        <dbReference type="SAM" id="MobiDB-lite"/>
    </source>
</evidence>
<feature type="compositionally biased region" description="Polar residues" evidence="1">
    <location>
        <begin position="11"/>
        <end position="33"/>
    </location>
</feature>
<keyword evidence="3" id="KW-1185">Reference proteome</keyword>
<evidence type="ECO:0000313" key="3">
    <source>
        <dbReference type="Proteomes" id="UP001230328"/>
    </source>
</evidence>
<comment type="caution">
    <text evidence="2">The sequence shown here is derived from an EMBL/GenBank/DDBJ whole genome shotgun (WGS) entry which is preliminary data.</text>
</comment>
<feature type="region of interest" description="Disordered" evidence="1">
    <location>
        <begin position="1"/>
        <end position="33"/>
    </location>
</feature>
<proteinExistence type="predicted"/>
<evidence type="ECO:0000313" key="2">
    <source>
        <dbReference type="EMBL" id="MDQ1027988.1"/>
    </source>
</evidence>
<dbReference type="Proteomes" id="UP001230328">
    <property type="component" value="Unassembled WGS sequence"/>
</dbReference>
<reference evidence="2 3" key="1">
    <citation type="submission" date="2023-07" db="EMBL/GenBank/DDBJ databases">
        <title>Comparative genomics of wheat-associated soil bacteria to identify genetic determinants of phenazine resistance.</title>
        <authorList>
            <person name="Mouncey N."/>
        </authorList>
    </citation>
    <scope>NUCLEOTIDE SEQUENCE [LARGE SCALE GENOMIC DNA]</scope>
    <source>
        <strain evidence="2 3">V2I4</strain>
    </source>
</reference>